<keyword evidence="6" id="KW-0663">Pyridoxal phosphate</keyword>
<dbReference type="InterPro" id="IPR004839">
    <property type="entry name" value="Aminotransferase_I/II_large"/>
</dbReference>
<keyword evidence="7" id="KW-0175">Coiled coil</keyword>
<dbReference type="Pfam" id="PF00155">
    <property type="entry name" value="Aminotran_1_2"/>
    <property type="match status" value="1"/>
</dbReference>
<dbReference type="PRINTS" id="PR00799">
    <property type="entry name" value="TRANSAMINASE"/>
</dbReference>
<evidence type="ECO:0000256" key="5">
    <source>
        <dbReference type="ARBA" id="ARBA00022679"/>
    </source>
</evidence>
<evidence type="ECO:0000313" key="9">
    <source>
        <dbReference type="EMBL" id="SHI89596.1"/>
    </source>
</evidence>
<dbReference type="AlphaFoldDB" id="A0A1M6EW01"/>
<protein>
    <submittedName>
        <fullName evidence="9">Aromatic amino acid aminotransferase apoenzyme</fullName>
    </submittedName>
</protein>
<evidence type="ECO:0000256" key="1">
    <source>
        <dbReference type="ARBA" id="ARBA00001933"/>
    </source>
</evidence>
<comment type="similarity">
    <text evidence="2">Belongs to the class-I pyridoxal-phosphate-dependent aminotransferase family.</text>
</comment>
<dbReference type="InterPro" id="IPR000796">
    <property type="entry name" value="Asp_trans"/>
</dbReference>
<evidence type="ECO:0000256" key="3">
    <source>
        <dbReference type="ARBA" id="ARBA00011738"/>
    </source>
</evidence>
<reference evidence="9 10" key="1">
    <citation type="submission" date="2016-11" db="EMBL/GenBank/DDBJ databases">
        <authorList>
            <person name="Jaros S."/>
            <person name="Januszkiewicz K."/>
            <person name="Wedrychowicz H."/>
        </authorList>
    </citation>
    <scope>NUCLEOTIDE SEQUENCE [LARGE SCALE GENOMIC DNA]</scope>
    <source>
        <strain evidence="9 10">DSM 100565</strain>
    </source>
</reference>
<dbReference type="EMBL" id="FQYO01000003">
    <property type="protein sequence ID" value="SHI89596.1"/>
    <property type="molecule type" value="Genomic_DNA"/>
</dbReference>
<dbReference type="GO" id="GO:0005829">
    <property type="term" value="C:cytosol"/>
    <property type="evidence" value="ECO:0007669"/>
    <property type="project" value="TreeGrafter"/>
</dbReference>
<keyword evidence="5 9" id="KW-0808">Transferase</keyword>
<dbReference type="OrthoDB" id="9766445at2"/>
<dbReference type="GO" id="GO:0033585">
    <property type="term" value="P:L-phenylalanine biosynthetic process from chorismate via phenylpyruvate"/>
    <property type="evidence" value="ECO:0007669"/>
    <property type="project" value="TreeGrafter"/>
</dbReference>
<accession>A0A1M6EW01</accession>
<evidence type="ECO:0000256" key="4">
    <source>
        <dbReference type="ARBA" id="ARBA00022576"/>
    </source>
</evidence>
<dbReference type="FunFam" id="3.40.640.10:FF:000066">
    <property type="entry name" value="Aspartate aminotransferase"/>
    <property type="match status" value="1"/>
</dbReference>
<dbReference type="Gene3D" id="3.40.640.10">
    <property type="entry name" value="Type I PLP-dependent aspartate aminotransferase-like (Major domain)"/>
    <property type="match status" value="1"/>
</dbReference>
<feature type="domain" description="Aminotransferase class I/classII large" evidence="8">
    <location>
        <begin position="27"/>
        <end position="389"/>
    </location>
</feature>
<feature type="coiled-coil region" evidence="7">
    <location>
        <begin position="301"/>
        <end position="328"/>
    </location>
</feature>
<proteinExistence type="inferred from homology"/>
<dbReference type="NCBIfam" id="NF006719">
    <property type="entry name" value="PRK09257.1"/>
    <property type="match status" value="1"/>
</dbReference>
<evidence type="ECO:0000313" key="10">
    <source>
        <dbReference type="Proteomes" id="UP000184292"/>
    </source>
</evidence>
<dbReference type="InterPro" id="IPR015424">
    <property type="entry name" value="PyrdxlP-dep_Trfase"/>
</dbReference>
<comment type="cofactor">
    <cofactor evidence="1">
        <name>pyridoxal 5'-phosphate</name>
        <dbReference type="ChEBI" id="CHEBI:597326"/>
    </cofactor>
</comment>
<dbReference type="PANTHER" id="PTHR11879">
    <property type="entry name" value="ASPARTATE AMINOTRANSFERASE"/>
    <property type="match status" value="1"/>
</dbReference>
<evidence type="ECO:0000256" key="7">
    <source>
        <dbReference type="SAM" id="Coils"/>
    </source>
</evidence>
<comment type="subunit">
    <text evidence="3">Homodimer.</text>
</comment>
<name>A0A1M6EW01_9RHOB</name>
<dbReference type="GO" id="GO:0042802">
    <property type="term" value="F:identical protein binding"/>
    <property type="evidence" value="ECO:0007669"/>
    <property type="project" value="TreeGrafter"/>
</dbReference>
<keyword evidence="10" id="KW-1185">Reference proteome</keyword>
<dbReference type="Gene3D" id="3.90.1150.10">
    <property type="entry name" value="Aspartate Aminotransferase, domain 1"/>
    <property type="match status" value="1"/>
</dbReference>
<sequence length="394" mass="42408">MLEALKEQPADKILSLMAAYRADPRDDKIDLGVGVYKDPQGRTPVMRAVKAAEKRIWERQETKAYTGLAGDPAYCDAMVALVLGGAVARDRVAAVATPGGTGAVRQAVDLVKQAAPGATIWLSNPTWPNHPSIIRHLGMTSAEYRYFDSATGGVDVEGMLEDLRGAAEGDVVLLHGCCHNPTGANLTEAEWDRVIAVLQERGLIPLIDIAYQGFGDGLDADAAATRKVAGAMPESLIAASCSKNFGIYRERTGILMAIARDEGGATLAQGNLNHLNRQNYSFPPDHGARVVATILTDDELRADWQAELEEVRSTMLELRRQLAGELARLTNSDRYAFIAEHRGMFSRLGLPPEIVETLRKDHGVYMVGDSRINIAGLNTDTVPLLAKAIVAAGG</sequence>
<evidence type="ECO:0000256" key="2">
    <source>
        <dbReference type="ARBA" id="ARBA00007441"/>
    </source>
</evidence>
<dbReference type="RefSeq" id="WP_073329895.1">
    <property type="nucleotide sequence ID" value="NZ_FQYO01000003.1"/>
</dbReference>
<dbReference type="GO" id="GO:0030170">
    <property type="term" value="F:pyridoxal phosphate binding"/>
    <property type="evidence" value="ECO:0007669"/>
    <property type="project" value="InterPro"/>
</dbReference>
<dbReference type="STRING" id="1447782.SAMN05444417_2206"/>
<dbReference type="PANTHER" id="PTHR11879:SF22">
    <property type="entry name" value="ASPARTATE AMINOTRANSFERASE, MITOCHONDRIAL"/>
    <property type="match status" value="1"/>
</dbReference>
<dbReference type="CDD" id="cd00609">
    <property type="entry name" value="AAT_like"/>
    <property type="match status" value="1"/>
</dbReference>
<organism evidence="9 10">
    <name type="scientific">Wenxinia saemankumensis</name>
    <dbReference type="NCBI Taxonomy" id="1447782"/>
    <lineage>
        <taxon>Bacteria</taxon>
        <taxon>Pseudomonadati</taxon>
        <taxon>Pseudomonadota</taxon>
        <taxon>Alphaproteobacteria</taxon>
        <taxon>Rhodobacterales</taxon>
        <taxon>Roseobacteraceae</taxon>
        <taxon>Wenxinia</taxon>
    </lineage>
</organism>
<dbReference type="GO" id="GO:0004838">
    <property type="term" value="F:L-tyrosine-2-oxoglutarate transaminase activity"/>
    <property type="evidence" value="ECO:0007669"/>
    <property type="project" value="TreeGrafter"/>
</dbReference>
<dbReference type="Proteomes" id="UP000184292">
    <property type="component" value="Unassembled WGS sequence"/>
</dbReference>
<dbReference type="GO" id="GO:0004069">
    <property type="term" value="F:L-aspartate:2-oxoglutarate aminotransferase activity"/>
    <property type="evidence" value="ECO:0007669"/>
    <property type="project" value="TreeGrafter"/>
</dbReference>
<evidence type="ECO:0000259" key="8">
    <source>
        <dbReference type="Pfam" id="PF00155"/>
    </source>
</evidence>
<dbReference type="InterPro" id="IPR015421">
    <property type="entry name" value="PyrdxlP-dep_Trfase_major"/>
</dbReference>
<dbReference type="SUPFAM" id="SSF53383">
    <property type="entry name" value="PLP-dependent transferases"/>
    <property type="match status" value="1"/>
</dbReference>
<evidence type="ECO:0000256" key="6">
    <source>
        <dbReference type="ARBA" id="ARBA00022898"/>
    </source>
</evidence>
<gene>
    <name evidence="9" type="ORF">SAMN05444417_2206</name>
</gene>
<dbReference type="InterPro" id="IPR015422">
    <property type="entry name" value="PyrdxlP-dep_Trfase_small"/>
</dbReference>
<keyword evidence="4 9" id="KW-0032">Aminotransferase</keyword>